<dbReference type="OrthoDB" id="9812532at2"/>
<dbReference type="InterPro" id="IPR036704">
    <property type="entry name" value="RraA/RraA-like_sf"/>
</dbReference>
<evidence type="ECO:0000256" key="5">
    <source>
        <dbReference type="PIRSR" id="PIRSR605493-1"/>
    </source>
</evidence>
<feature type="binding site" evidence="5">
    <location>
        <position position="118"/>
    </location>
    <ligand>
        <name>substrate</name>
    </ligand>
</feature>
<comment type="caution">
    <text evidence="6">The sequence shown here is derived from an EMBL/GenBank/DDBJ whole genome shotgun (WGS) entry which is preliminary data.</text>
</comment>
<comment type="cofactor">
    <cofactor evidence="5">
        <name>Mg(2+)</name>
        <dbReference type="ChEBI" id="CHEBI:18420"/>
    </cofactor>
</comment>
<protein>
    <recommendedName>
        <fullName evidence="2">Putative 4-hydroxy-4-methyl-2-oxoglutarate aldolase</fullName>
    </recommendedName>
    <alternativeName>
        <fullName evidence="3">Regulator of ribonuclease activity homolog</fullName>
    </alternativeName>
    <alternativeName>
        <fullName evidence="4">RraA-like protein</fullName>
    </alternativeName>
</protein>
<keyword evidence="5" id="KW-0460">Magnesium</keyword>
<feature type="binding site" evidence="5">
    <location>
        <begin position="96"/>
        <end position="99"/>
    </location>
    <ligand>
        <name>substrate</name>
    </ligand>
</feature>
<comment type="cofactor">
    <cofactor evidence="1">
        <name>a divalent metal cation</name>
        <dbReference type="ChEBI" id="CHEBI:60240"/>
    </cofactor>
</comment>
<dbReference type="CDD" id="cd16841">
    <property type="entry name" value="RraA_family"/>
    <property type="match status" value="1"/>
</dbReference>
<dbReference type="Gene3D" id="3.50.30.40">
    <property type="entry name" value="Ribonuclease E inhibitor RraA/RraA-like"/>
    <property type="match status" value="1"/>
</dbReference>
<evidence type="ECO:0000256" key="2">
    <source>
        <dbReference type="ARBA" id="ARBA00016549"/>
    </source>
</evidence>
<dbReference type="GO" id="GO:0046872">
    <property type="term" value="F:metal ion binding"/>
    <property type="evidence" value="ECO:0007669"/>
    <property type="project" value="UniProtKB-KW"/>
</dbReference>
<dbReference type="AlphaFoldDB" id="A0A397Q599"/>
<dbReference type="PANTHER" id="PTHR33254:SF4">
    <property type="entry name" value="4-HYDROXY-4-METHYL-2-OXOGLUTARATE ALDOLASE 3-RELATED"/>
    <property type="match status" value="1"/>
</dbReference>
<dbReference type="PANTHER" id="PTHR33254">
    <property type="entry name" value="4-HYDROXY-4-METHYL-2-OXOGLUTARATE ALDOLASE 3-RELATED"/>
    <property type="match status" value="1"/>
</dbReference>
<dbReference type="SUPFAM" id="SSF89562">
    <property type="entry name" value="RraA-like"/>
    <property type="match status" value="1"/>
</dbReference>
<gene>
    <name evidence="6" type="ORF">BXY53_1330</name>
</gene>
<dbReference type="Pfam" id="PF03737">
    <property type="entry name" value="RraA-like"/>
    <property type="match status" value="1"/>
</dbReference>
<proteinExistence type="predicted"/>
<dbReference type="EMBL" id="QXDF01000001">
    <property type="protein sequence ID" value="RIA56228.1"/>
    <property type="molecule type" value="Genomic_DNA"/>
</dbReference>
<evidence type="ECO:0000256" key="4">
    <source>
        <dbReference type="ARBA" id="ARBA00030169"/>
    </source>
</evidence>
<dbReference type="RefSeq" id="WP_119061044.1">
    <property type="nucleotide sequence ID" value="NZ_QXDF01000001.1"/>
</dbReference>
<name>A0A397Q599_9HYPH</name>
<keyword evidence="5" id="KW-0479">Metal-binding</keyword>
<keyword evidence="7" id="KW-1185">Reference proteome</keyword>
<evidence type="ECO:0000256" key="1">
    <source>
        <dbReference type="ARBA" id="ARBA00001968"/>
    </source>
</evidence>
<sequence>MTVRHHKQDYGRLSTDQLAQWHDVGTAEISDCLDRAQAMFGAIGPLRPGMRVIGQARAVSCMVADNSALHAAITLAEPGDVLVAAAQGFEDVAVWGGLMTRAAMARGIAGLIVDGAVRDSDEIAELGFPCFARCVVPRGPHKGFGGSVDAPVSCGGVTVSSGDLIVADADGVAVVSLARIETTLGAVRALQEREAATIAKIADGASLADIYGVPEIAVITPQTQT</sequence>
<dbReference type="InterPro" id="IPR005493">
    <property type="entry name" value="RraA/RraA-like"/>
</dbReference>
<feature type="binding site" evidence="5">
    <location>
        <position position="119"/>
    </location>
    <ligand>
        <name>Mg(2+)</name>
        <dbReference type="ChEBI" id="CHEBI:18420"/>
    </ligand>
</feature>
<reference evidence="6 7" key="1">
    <citation type="submission" date="2018-08" db="EMBL/GenBank/DDBJ databases">
        <title>Genomic Encyclopedia of Archaeal and Bacterial Type Strains, Phase II (KMG-II): from individual species to whole genera.</title>
        <authorList>
            <person name="Goeker M."/>
        </authorList>
    </citation>
    <scope>NUCLEOTIDE SEQUENCE [LARGE SCALE GENOMIC DNA]</scope>
    <source>
        <strain evidence="6 7">DSM 5002</strain>
    </source>
</reference>
<dbReference type="Proteomes" id="UP000266273">
    <property type="component" value="Unassembled WGS sequence"/>
</dbReference>
<evidence type="ECO:0000313" key="6">
    <source>
        <dbReference type="EMBL" id="RIA56228.1"/>
    </source>
</evidence>
<organism evidence="6 7">
    <name type="scientific">Dichotomicrobium thermohalophilum</name>
    <dbReference type="NCBI Taxonomy" id="933063"/>
    <lineage>
        <taxon>Bacteria</taxon>
        <taxon>Pseudomonadati</taxon>
        <taxon>Pseudomonadota</taxon>
        <taxon>Alphaproteobacteria</taxon>
        <taxon>Hyphomicrobiales</taxon>
        <taxon>Hyphomicrobiaceae</taxon>
        <taxon>Dichotomicrobium</taxon>
    </lineage>
</organism>
<evidence type="ECO:0000313" key="7">
    <source>
        <dbReference type="Proteomes" id="UP000266273"/>
    </source>
</evidence>
<accession>A0A397Q599</accession>
<evidence type="ECO:0000256" key="3">
    <source>
        <dbReference type="ARBA" id="ARBA00029596"/>
    </source>
</evidence>